<evidence type="ECO:0000313" key="3">
    <source>
        <dbReference type="EMBL" id="BAG13819.1"/>
    </source>
</evidence>
<keyword evidence="1" id="KW-1133">Transmembrane helix</keyword>
<dbReference type="Pfam" id="PF01966">
    <property type="entry name" value="HD"/>
    <property type="match status" value="1"/>
</dbReference>
<organism evidence="3 4">
    <name type="scientific">Endomicrobium trichonymphae</name>
    <dbReference type="NCBI Taxonomy" id="1408204"/>
    <lineage>
        <taxon>Bacteria</taxon>
        <taxon>Pseudomonadati</taxon>
        <taxon>Elusimicrobiota</taxon>
        <taxon>Endomicrobiia</taxon>
        <taxon>Endomicrobiales</taxon>
        <taxon>Endomicrobiaceae</taxon>
        <taxon>Candidatus Endomicrobiellum</taxon>
    </lineage>
</organism>
<name>B1GZY7_ENDTX</name>
<evidence type="ECO:0000259" key="2">
    <source>
        <dbReference type="SMART" id="SM00471"/>
    </source>
</evidence>
<protein>
    <submittedName>
        <fullName evidence="3">Cyclic-di-AMP phosphodiesterase</fullName>
    </submittedName>
</protein>
<feature type="transmembrane region" description="Helical" evidence="1">
    <location>
        <begin position="74"/>
        <end position="93"/>
    </location>
</feature>
<accession>B1GZY7</accession>
<proteinExistence type="predicted"/>
<sequence>MNNPLEKIRFWIIDILIKSARKLEAKRPKNPVVRNPKNLFSKEIKIPVFISSGFTIIAIYCMFVMGFAVNCKTMLATSIFITGSAVFFIIYVKNREKIILKDRDTVVLICLLFIIAVLIFQILIEYISPFVSPVSAFALMSAMLLSPRFGTMHAVFLSLFMGFLNVMRFDIFFLMLCGSIIALADLHNIRRRSDFISTGIKIAVVNTAIISMFYFFGSYNILEFERNIFYGLLNSAFAVIILLVFMPLFEKLFSRTTSMKLIELSDFDNPLLKRLMLEAPGTYHHSVMTADIAEQAANVINDNSLLARVGAYYHDIGKLKNPQYFIENQTSGYNPHDELTPAMSNLILVSHVKDGVTLAKKYNVDNEIINIIGQHHGTTLIHTFYHRALEESPDIDIENFKYPGPKPATKIAAIVMISDSSEAACRSIEEPTAARIKDTVEKIINNKFIDGQFSNCPITLKDLETIRDSIISTIIGIYHIRIEYKE</sequence>
<dbReference type="InterPro" id="IPR011621">
    <property type="entry name" value="Metal-dep_PHydrolase_7TM_intra"/>
</dbReference>
<feature type="transmembrane region" description="Helical" evidence="1">
    <location>
        <begin position="105"/>
        <end position="124"/>
    </location>
</feature>
<dbReference type="Gene3D" id="1.10.3210.10">
    <property type="entry name" value="Hypothetical protein af1432"/>
    <property type="match status" value="1"/>
</dbReference>
<dbReference type="STRING" id="471821.TGRD_336"/>
<keyword evidence="1" id="KW-0812">Transmembrane</keyword>
<dbReference type="EMBL" id="AP009510">
    <property type="protein sequence ID" value="BAG13819.1"/>
    <property type="molecule type" value="Genomic_DNA"/>
</dbReference>
<feature type="domain" description="HD/PDEase" evidence="2">
    <location>
        <begin position="278"/>
        <end position="433"/>
    </location>
</feature>
<gene>
    <name evidence="3" type="ordered locus">TGRD_333</name>
</gene>
<feature type="transmembrane region" description="Helical" evidence="1">
    <location>
        <begin position="228"/>
        <end position="249"/>
    </location>
</feature>
<dbReference type="InterPro" id="IPR052722">
    <property type="entry name" value="PgpH_phosphodiesterase"/>
</dbReference>
<feature type="transmembrane region" description="Helical" evidence="1">
    <location>
        <begin position="195"/>
        <end position="216"/>
    </location>
</feature>
<evidence type="ECO:0000313" key="4">
    <source>
        <dbReference type="Proteomes" id="UP000001691"/>
    </source>
</evidence>
<reference evidence="4" key="1">
    <citation type="journal article" date="2008" name="Proc. Natl. Acad. Sci. U.S.A.">
        <title>Complete genome of the uncultured termite group 1 bacteria in a single host protist cell.</title>
        <authorList>
            <person name="Hongoh Y."/>
            <person name="Sharma V.K."/>
            <person name="Prakash T."/>
            <person name="Noda S."/>
            <person name="Taylor T.D."/>
            <person name="Kudo T."/>
            <person name="Sakaki Y."/>
            <person name="Toyoda A."/>
            <person name="Hattori M."/>
            <person name="Ohkuma M."/>
        </authorList>
    </citation>
    <scope>NUCLEOTIDE SEQUENCE [LARGE SCALE GENOMIC DNA]</scope>
    <source>
        <strain evidence="4">Rs-D17 genomovar Ri2008</strain>
    </source>
</reference>
<feature type="transmembrane region" description="Helical" evidence="1">
    <location>
        <begin position="171"/>
        <end position="189"/>
    </location>
</feature>
<dbReference type="HOGENOM" id="CLU_015767_4_1_0"/>
<dbReference type="PATRIC" id="fig|471821.5.peg.533"/>
<dbReference type="KEGG" id="rsd:TGRD_333"/>
<keyword evidence="1" id="KW-0472">Membrane</keyword>
<dbReference type="InterPro" id="IPR006675">
    <property type="entry name" value="HDIG_dom"/>
</dbReference>
<keyword evidence="4" id="KW-1185">Reference proteome</keyword>
<feature type="transmembrane region" description="Helical" evidence="1">
    <location>
        <begin position="46"/>
        <end position="68"/>
    </location>
</feature>
<dbReference type="SUPFAM" id="SSF109604">
    <property type="entry name" value="HD-domain/PDEase-like"/>
    <property type="match status" value="1"/>
</dbReference>
<evidence type="ECO:0000256" key="1">
    <source>
        <dbReference type="SAM" id="Phobius"/>
    </source>
</evidence>
<dbReference type="InterPro" id="IPR003607">
    <property type="entry name" value="HD/PDEase_dom"/>
</dbReference>
<dbReference type="PANTHER" id="PTHR36442">
    <property type="entry name" value="CYCLIC-DI-AMP PHOSPHODIESTERASE PGPH"/>
    <property type="match status" value="1"/>
</dbReference>
<dbReference type="PANTHER" id="PTHR36442:SF1">
    <property type="entry name" value="CYCLIC-DI-AMP PHOSPHODIESTERASE PGPH"/>
    <property type="match status" value="1"/>
</dbReference>
<dbReference type="CDD" id="cd00077">
    <property type="entry name" value="HDc"/>
    <property type="match status" value="1"/>
</dbReference>
<dbReference type="InterPro" id="IPR006674">
    <property type="entry name" value="HD_domain"/>
</dbReference>
<dbReference type="Proteomes" id="UP000001691">
    <property type="component" value="Chromosome"/>
</dbReference>
<dbReference type="Pfam" id="PF07698">
    <property type="entry name" value="7TM-7TMR_HD"/>
    <property type="match status" value="1"/>
</dbReference>
<dbReference type="AlphaFoldDB" id="B1GZY7"/>
<feature type="transmembrane region" description="Helical" evidence="1">
    <location>
        <begin position="136"/>
        <end position="164"/>
    </location>
</feature>
<dbReference type="NCBIfam" id="TIGR00277">
    <property type="entry name" value="HDIG"/>
    <property type="match status" value="1"/>
</dbReference>
<dbReference type="SMART" id="SM00471">
    <property type="entry name" value="HDc"/>
    <property type="match status" value="1"/>
</dbReference>